<evidence type="ECO:0000313" key="15">
    <source>
        <dbReference type="Proteomes" id="UP000094094"/>
    </source>
</evidence>
<dbReference type="EC" id="2.7.1.30" evidence="10"/>
<feature type="domain" description="Carbohydrate kinase FGGY C-terminal" evidence="13">
    <location>
        <begin position="273"/>
        <end position="462"/>
    </location>
</feature>
<dbReference type="InterPro" id="IPR043129">
    <property type="entry name" value="ATPase_NBD"/>
</dbReference>
<evidence type="ECO:0000256" key="9">
    <source>
        <dbReference type="ARBA" id="ARBA00054633"/>
    </source>
</evidence>
<sequence>MSETPTTSSHGHGPFIAAIDQGTTSSRCIVFDKDGRIVSVDQKEHEQIFPKPGWVEHDAAEIWTNVQQVVDSAVEKAGITAADVKAIGITNQRETTVLWDKNTGEPVHNAIVWQDTRTDALCKELGRNVGQDRYRRETGLPLASYFAGPKIRWLLDNVDGLRERAERGEILFGTMDSWVIWNLTGGVNGGHHVTDVTNASRTMLMNLHNLQWDQKILTSMEIPAAVLPEIRSSAEVYGEAAGGALAGVPVASALGDQQAALFGQTCFNQGEAKSTYGTGTFMLMNTGHEPVNSYNGLLTTVGYRIGDEQPVYALEGSIAVTGSLVQWMRDQMGLINSAAEIETLASTVEDNGGAYFVPAFSGLFAPYWRSDARGVIAGLTRYVTKAHIARAVLEATAWQTREITDAMTKDSGVELTSLKVDGGMTSNNLLMQTISDFLDAPVVRPMVAETTCLGAAYAAGLAVGFWSSTDELRANWRRAAEWTPRMDADTRDREYKNWLKAVERTMGWLDDES</sequence>
<evidence type="ECO:0000256" key="2">
    <source>
        <dbReference type="ARBA" id="ARBA00009156"/>
    </source>
</evidence>
<keyword evidence="7 10" id="KW-0067">ATP-binding</keyword>
<feature type="binding site" evidence="10">
    <location>
        <position position="423"/>
    </location>
    <ligand>
        <name>ATP</name>
        <dbReference type="ChEBI" id="CHEBI:30616"/>
    </ligand>
</feature>
<dbReference type="PANTHER" id="PTHR10196:SF69">
    <property type="entry name" value="GLYCEROL KINASE"/>
    <property type="match status" value="1"/>
</dbReference>
<gene>
    <name evidence="10" type="primary">glpK</name>
    <name evidence="14" type="ORF">SL103_11210</name>
</gene>
<dbReference type="NCBIfam" id="NF000756">
    <property type="entry name" value="PRK00047.1"/>
    <property type="match status" value="1"/>
</dbReference>
<feature type="binding site" evidence="10">
    <location>
        <position position="322"/>
    </location>
    <ligand>
        <name>ATP</name>
        <dbReference type="ChEBI" id="CHEBI:30616"/>
    </ligand>
</feature>
<dbReference type="InterPro" id="IPR018484">
    <property type="entry name" value="FGGY_N"/>
</dbReference>
<keyword evidence="15" id="KW-1185">Reference proteome</keyword>
<feature type="binding site" evidence="10">
    <location>
        <position position="23"/>
    </location>
    <ligand>
        <name>ATP</name>
        <dbReference type="ChEBI" id="CHEBI:30616"/>
    </ligand>
</feature>
<dbReference type="GO" id="GO:0006072">
    <property type="term" value="P:glycerol-3-phosphate metabolic process"/>
    <property type="evidence" value="ECO:0007669"/>
    <property type="project" value="InterPro"/>
</dbReference>
<dbReference type="InterPro" id="IPR018483">
    <property type="entry name" value="Carb_kinase_FGGY_CS"/>
</dbReference>
<dbReference type="OrthoDB" id="9805576at2"/>
<dbReference type="AlphaFoldDB" id="A0A1D7VJ05"/>
<dbReference type="GO" id="GO:0019563">
    <property type="term" value="P:glycerol catabolic process"/>
    <property type="evidence" value="ECO:0007669"/>
    <property type="project" value="UniProtKB-UniRule"/>
</dbReference>
<dbReference type="GO" id="GO:0005829">
    <property type="term" value="C:cytosol"/>
    <property type="evidence" value="ECO:0007669"/>
    <property type="project" value="UniProtKB-ARBA"/>
</dbReference>
<feature type="binding site" evidence="10">
    <location>
        <position position="145"/>
    </location>
    <ligand>
        <name>sn-glycerol 3-phosphate</name>
        <dbReference type="ChEBI" id="CHEBI:57597"/>
    </ligand>
</feature>
<dbReference type="EMBL" id="CP017157">
    <property type="protein sequence ID" value="AOP46734.1"/>
    <property type="molecule type" value="Genomic_DNA"/>
</dbReference>
<accession>A0A1D7VJ05</accession>
<comment type="similarity">
    <text evidence="2 10 11">Belongs to the FGGY kinase family.</text>
</comment>
<comment type="pathway">
    <text evidence="1 10">Polyol metabolism; glycerol degradation via glycerol kinase pathway; sn-glycerol 3-phosphate from glycerol: step 1/1.</text>
</comment>
<dbReference type="NCBIfam" id="TIGR01311">
    <property type="entry name" value="glycerol_kin"/>
    <property type="match status" value="1"/>
</dbReference>
<evidence type="ECO:0000256" key="6">
    <source>
        <dbReference type="ARBA" id="ARBA00022798"/>
    </source>
</evidence>
<evidence type="ECO:0000259" key="12">
    <source>
        <dbReference type="Pfam" id="PF00370"/>
    </source>
</evidence>
<dbReference type="Pfam" id="PF02782">
    <property type="entry name" value="FGGY_C"/>
    <property type="match status" value="1"/>
</dbReference>
<organism evidence="14 15">
    <name type="scientific">Streptomyces lydicus</name>
    <dbReference type="NCBI Taxonomy" id="47763"/>
    <lineage>
        <taxon>Bacteria</taxon>
        <taxon>Bacillati</taxon>
        <taxon>Actinomycetota</taxon>
        <taxon>Actinomycetes</taxon>
        <taxon>Kitasatosporales</taxon>
        <taxon>Streptomycetaceae</taxon>
        <taxon>Streptomyces</taxon>
    </lineage>
</organism>
<dbReference type="PANTHER" id="PTHR10196">
    <property type="entry name" value="SUGAR KINASE"/>
    <property type="match status" value="1"/>
</dbReference>
<dbReference type="InterPro" id="IPR005999">
    <property type="entry name" value="Glycerol_kin"/>
</dbReference>
<keyword evidence="3 10" id="KW-0808">Transferase</keyword>
<dbReference type="InterPro" id="IPR000577">
    <property type="entry name" value="Carb_kinase_FGGY"/>
</dbReference>
<feature type="binding site" evidence="10">
    <location>
        <position position="94"/>
    </location>
    <ligand>
        <name>glycerol</name>
        <dbReference type="ChEBI" id="CHEBI:17754"/>
    </ligand>
</feature>
<dbReference type="Gene3D" id="3.30.420.40">
    <property type="match status" value="2"/>
</dbReference>
<evidence type="ECO:0000313" key="14">
    <source>
        <dbReference type="EMBL" id="AOP46734.1"/>
    </source>
</evidence>
<keyword evidence="4 10" id="KW-0547">Nucleotide-binding</keyword>
<dbReference type="CDD" id="cd07769">
    <property type="entry name" value="ASKHA_NBD_FGGY_GK"/>
    <property type="match status" value="1"/>
</dbReference>
<feature type="binding site" evidence="10">
    <location>
        <position position="257"/>
    </location>
    <ligand>
        <name>glycerol</name>
        <dbReference type="ChEBI" id="CHEBI:17754"/>
    </ligand>
</feature>
<protein>
    <recommendedName>
        <fullName evidence="10">Glycerol kinase</fullName>
        <ecNumber evidence="10">2.7.1.30</ecNumber>
    </recommendedName>
    <alternativeName>
        <fullName evidence="10">ATP:glycerol 3-phosphotransferase</fullName>
    </alternativeName>
    <alternativeName>
        <fullName evidence="10">Glycerokinase</fullName>
        <shortName evidence="10">GK</shortName>
    </alternativeName>
</protein>
<dbReference type="UniPathway" id="UPA00618">
    <property type="reaction ID" value="UER00672"/>
</dbReference>
<dbReference type="Proteomes" id="UP000094094">
    <property type="component" value="Chromosome"/>
</dbReference>
<evidence type="ECO:0000256" key="1">
    <source>
        <dbReference type="ARBA" id="ARBA00005190"/>
    </source>
</evidence>
<comment type="catalytic activity">
    <reaction evidence="8 10">
        <text>glycerol + ATP = sn-glycerol 3-phosphate + ADP + H(+)</text>
        <dbReference type="Rhea" id="RHEA:21644"/>
        <dbReference type="ChEBI" id="CHEBI:15378"/>
        <dbReference type="ChEBI" id="CHEBI:17754"/>
        <dbReference type="ChEBI" id="CHEBI:30616"/>
        <dbReference type="ChEBI" id="CHEBI:57597"/>
        <dbReference type="ChEBI" id="CHEBI:456216"/>
        <dbReference type="EC" id="2.7.1.30"/>
    </reaction>
</comment>
<evidence type="ECO:0000256" key="7">
    <source>
        <dbReference type="ARBA" id="ARBA00022840"/>
    </source>
</evidence>
<feature type="domain" description="Carbohydrate kinase FGGY N-terminal" evidence="12">
    <location>
        <begin position="16"/>
        <end position="263"/>
    </location>
</feature>
<dbReference type="RefSeq" id="WP_069568717.1">
    <property type="nucleotide sequence ID" value="NZ_CP017157.1"/>
</dbReference>
<reference evidence="14 15" key="1">
    <citation type="submission" date="2016-09" db="EMBL/GenBank/DDBJ databases">
        <title>Complete genome sequencing of Streptomyces lydicus 103 and metabolic pathways analysis of antibiotic biosynthesis.</title>
        <authorList>
            <person name="Jia N."/>
            <person name="Ding M.-Z."/>
            <person name="Gao F."/>
            <person name="Yuan Y.-J."/>
        </authorList>
    </citation>
    <scope>NUCLEOTIDE SEQUENCE [LARGE SCALE GENOMIC DNA]</scope>
    <source>
        <strain evidence="14 15">103</strain>
    </source>
</reference>
<evidence type="ECO:0000256" key="11">
    <source>
        <dbReference type="RuleBase" id="RU003733"/>
    </source>
</evidence>
<name>A0A1D7VJ05_9ACTN</name>
<proteinExistence type="inferred from homology"/>
<feature type="binding site" evidence="10">
    <location>
        <position position="278"/>
    </location>
    <ligand>
        <name>ATP</name>
        <dbReference type="ChEBI" id="CHEBI:30616"/>
    </ligand>
</feature>
<evidence type="ECO:0000256" key="4">
    <source>
        <dbReference type="ARBA" id="ARBA00022741"/>
    </source>
</evidence>
<keyword evidence="6 10" id="KW-0319">Glycerol metabolism</keyword>
<feature type="binding site" evidence="10">
    <location>
        <position position="427"/>
    </location>
    <ligand>
        <name>ADP</name>
        <dbReference type="ChEBI" id="CHEBI:456216"/>
    </ligand>
</feature>
<evidence type="ECO:0000256" key="3">
    <source>
        <dbReference type="ARBA" id="ARBA00022679"/>
    </source>
</evidence>
<feature type="binding site" evidence="10">
    <location>
        <position position="256"/>
    </location>
    <ligand>
        <name>sn-glycerol 3-phosphate</name>
        <dbReference type="ChEBI" id="CHEBI:57597"/>
    </ligand>
</feature>
<dbReference type="PIRSF" id="PIRSF000538">
    <property type="entry name" value="GlpK"/>
    <property type="match status" value="1"/>
</dbReference>
<dbReference type="KEGG" id="slc:SL103_11210"/>
<feature type="binding site" evidence="10">
    <location>
        <position position="322"/>
    </location>
    <ligand>
        <name>ADP</name>
        <dbReference type="ChEBI" id="CHEBI:456216"/>
    </ligand>
</feature>
<evidence type="ECO:0000256" key="5">
    <source>
        <dbReference type="ARBA" id="ARBA00022777"/>
    </source>
</evidence>
<keyword evidence="5 10" id="KW-0418">Kinase</keyword>
<dbReference type="SUPFAM" id="SSF53067">
    <property type="entry name" value="Actin-like ATPase domain"/>
    <property type="match status" value="2"/>
</dbReference>
<feature type="binding site" evidence="10">
    <location>
        <position position="278"/>
    </location>
    <ligand>
        <name>ADP</name>
        <dbReference type="ChEBI" id="CHEBI:456216"/>
    </ligand>
</feature>
<feature type="binding site" evidence="10">
    <location>
        <position position="27"/>
    </location>
    <ligand>
        <name>ADP</name>
        <dbReference type="ChEBI" id="CHEBI:456216"/>
    </ligand>
</feature>
<feature type="binding site" evidence="10">
    <location>
        <position position="93"/>
    </location>
    <ligand>
        <name>sn-glycerol 3-phosphate</name>
        <dbReference type="ChEBI" id="CHEBI:57597"/>
    </ligand>
</feature>
<feature type="binding site" evidence="10">
    <location>
        <position position="23"/>
    </location>
    <ligand>
        <name>sn-glycerol 3-phosphate</name>
        <dbReference type="ChEBI" id="CHEBI:57597"/>
    </ligand>
</feature>
<dbReference type="GO" id="GO:0004370">
    <property type="term" value="F:glycerol kinase activity"/>
    <property type="evidence" value="ECO:0007669"/>
    <property type="project" value="UniProtKB-UniRule"/>
</dbReference>
<evidence type="ECO:0000256" key="8">
    <source>
        <dbReference type="ARBA" id="ARBA00052101"/>
    </source>
</evidence>
<feature type="binding site" evidence="10">
    <location>
        <position position="93"/>
    </location>
    <ligand>
        <name>glycerol</name>
        <dbReference type="ChEBI" id="CHEBI:17754"/>
    </ligand>
</feature>
<comment type="activity regulation">
    <text evidence="10">Inhibited by fructose 1,6-bisphosphate (FBP).</text>
</comment>
<dbReference type="PROSITE" id="PS00445">
    <property type="entry name" value="FGGY_KINASES_2"/>
    <property type="match status" value="1"/>
</dbReference>
<evidence type="ECO:0000256" key="10">
    <source>
        <dbReference type="HAMAP-Rule" id="MF_00186"/>
    </source>
</evidence>
<dbReference type="HAMAP" id="MF_00186">
    <property type="entry name" value="Glycerol_kin"/>
    <property type="match status" value="1"/>
</dbReference>
<comment type="function">
    <text evidence="9 10">Key enzyme in the regulation of glycerol uptake and metabolism. Catalyzes the phosphorylation of glycerol to yield sn-glycerol 3-phosphate.</text>
</comment>
<feature type="binding site" evidence="10">
    <location>
        <position position="25"/>
    </location>
    <ligand>
        <name>ATP</name>
        <dbReference type="ChEBI" id="CHEBI:30616"/>
    </ligand>
</feature>
<feature type="binding site" evidence="10">
    <location>
        <position position="326"/>
    </location>
    <ligand>
        <name>ATP</name>
        <dbReference type="ChEBI" id="CHEBI:30616"/>
    </ligand>
</feature>
<feature type="binding site" evidence="10">
    <location>
        <position position="23"/>
    </location>
    <ligand>
        <name>ADP</name>
        <dbReference type="ChEBI" id="CHEBI:456216"/>
    </ligand>
</feature>
<feature type="binding site" evidence="10">
    <location>
        <position position="94"/>
    </location>
    <ligand>
        <name>sn-glycerol 3-phosphate</name>
        <dbReference type="ChEBI" id="CHEBI:57597"/>
    </ligand>
</feature>
<evidence type="ECO:0000259" key="13">
    <source>
        <dbReference type="Pfam" id="PF02782"/>
    </source>
</evidence>
<feature type="binding site" evidence="10">
    <location>
        <position position="145"/>
    </location>
    <ligand>
        <name>glycerol</name>
        <dbReference type="ChEBI" id="CHEBI:17754"/>
    </ligand>
</feature>
<feature type="binding site" evidence="10">
    <location>
        <position position="256"/>
    </location>
    <ligand>
        <name>glycerol</name>
        <dbReference type="ChEBI" id="CHEBI:17754"/>
    </ligand>
</feature>
<dbReference type="GO" id="GO:0005524">
    <property type="term" value="F:ATP binding"/>
    <property type="evidence" value="ECO:0007669"/>
    <property type="project" value="UniProtKB-UniRule"/>
</dbReference>
<feature type="binding site" evidence="10">
    <location>
        <position position="423"/>
    </location>
    <ligand>
        <name>ADP</name>
        <dbReference type="ChEBI" id="CHEBI:456216"/>
    </ligand>
</feature>
<dbReference type="FunFam" id="3.30.420.40:FF:000007">
    <property type="entry name" value="Glycerol kinase"/>
    <property type="match status" value="1"/>
</dbReference>
<feature type="binding site" evidence="10">
    <location>
        <position position="24"/>
    </location>
    <ligand>
        <name>ATP</name>
        <dbReference type="ChEBI" id="CHEBI:30616"/>
    </ligand>
</feature>
<dbReference type="Pfam" id="PF00370">
    <property type="entry name" value="FGGY_N"/>
    <property type="match status" value="1"/>
</dbReference>
<dbReference type="FunFam" id="3.30.420.40:FF:000008">
    <property type="entry name" value="Glycerol kinase"/>
    <property type="match status" value="1"/>
</dbReference>
<dbReference type="InterPro" id="IPR018485">
    <property type="entry name" value="FGGY_C"/>
</dbReference>